<protein>
    <recommendedName>
        <fullName evidence="3">Secreted protein</fullName>
    </recommendedName>
</protein>
<comment type="caution">
    <text evidence="1">The sequence shown here is derived from an EMBL/GenBank/DDBJ whole genome shotgun (WGS) entry which is preliminary data.</text>
</comment>
<sequence>MVVSARADVCLSLFLVKLRRSLATRQYPMGWAGSKRMRPRAVEKAATCFSCLSRESARESTARIWKRSVHDGHTKPQEHGSVAARWRASGLSSYTAVTHCEIWQALLFP</sequence>
<keyword evidence="2" id="KW-1185">Reference proteome</keyword>
<dbReference type="Proteomes" id="UP001451303">
    <property type="component" value="Unassembled WGS sequence"/>
</dbReference>
<dbReference type="EMBL" id="JAVLET010000015">
    <property type="protein sequence ID" value="KAL0465707.1"/>
    <property type="molecule type" value="Genomic_DNA"/>
</dbReference>
<organism evidence="1 2">
    <name type="scientific">Neurospora intermedia</name>
    <dbReference type="NCBI Taxonomy" id="5142"/>
    <lineage>
        <taxon>Eukaryota</taxon>
        <taxon>Fungi</taxon>
        <taxon>Dikarya</taxon>
        <taxon>Ascomycota</taxon>
        <taxon>Pezizomycotina</taxon>
        <taxon>Sordariomycetes</taxon>
        <taxon>Sordariomycetidae</taxon>
        <taxon>Sordariales</taxon>
        <taxon>Sordariaceae</taxon>
        <taxon>Neurospora</taxon>
    </lineage>
</organism>
<gene>
    <name evidence="1" type="ORF">QR685DRAFT_537246</name>
</gene>
<name>A0ABR3CZ43_NEUIN</name>
<proteinExistence type="predicted"/>
<evidence type="ECO:0000313" key="1">
    <source>
        <dbReference type="EMBL" id="KAL0465707.1"/>
    </source>
</evidence>
<evidence type="ECO:0000313" key="2">
    <source>
        <dbReference type="Proteomes" id="UP001451303"/>
    </source>
</evidence>
<reference evidence="1 2" key="1">
    <citation type="submission" date="2023-09" db="EMBL/GenBank/DDBJ databases">
        <title>Multi-omics analysis of a traditional fermented food reveals byproduct-associated fungal strains for waste-to-food upcycling.</title>
        <authorList>
            <consortium name="Lawrence Berkeley National Laboratory"/>
            <person name="Rekdal V.M."/>
            <person name="Villalobos-Escobedo J.M."/>
            <person name="Rodriguez-Valeron N."/>
            <person name="Garcia M.O."/>
            <person name="Vasquez D.P."/>
            <person name="Damayanti I."/>
            <person name="Sorensen P.M."/>
            <person name="Baidoo E.E."/>
            <person name="De Carvalho A.C."/>
            <person name="Riley R."/>
            <person name="Lipzen A."/>
            <person name="He G."/>
            <person name="Yan M."/>
            <person name="Haridas S."/>
            <person name="Daum C."/>
            <person name="Yoshinaga Y."/>
            <person name="Ng V."/>
            <person name="Grigoriev I.V."/>
            <person name="Munk R."/>
            <person name="Nuraida L."/>
            <person name="Wijaya C.H."/>
            <person name="Morales P.-C."/>
            <person name="Keasling J.D."/>
        </authorList>
    </citation>
    <scope>NUCLEOTIDE SEQUENCE [LARGE SCALE GENOMIC DNA]</scope>
    <source>
        <strain evidence="1 2">FGSC 2613</strain>
    </source>
</reference>
<accession>A0ABR3CZ43</accession>
<evidence type="ECO:0008006" key="3">
    <source>
        <dbReference type="Google" id="ProtNLM"/>
    </source>
</evidence>